<dbReference type="Pfam" id="PF00590">
    <property type="entry name" value="TP_methylase"/>
    <property type="match status" value="1"/>
</dbReference>
<feature type="region of interest" description="Disordered" evidence="11">
    <location>
        <begin position="283"/>
        <end position="376"/>
    </location>
</feature>
<dbReference type="InterPro" id="IPR006366">
    <property type="entry name" value="CobA/CysG_C"/>
</dbReference>
<reference evidence="15" key="1">
    <citation type="submission" date="2016-04" db="EMBL/GenBank/DDBJ databases">
        <authorList>
            <person name="Nguyen H.D."/>
            <person name="Samba Siva P."/>
            <person name="Cullis J."/>
            <person name="Levesque C.A."/>
            <person name="Hambleton S."/>
        </authorList>
    </citation>
    <scope>NUCLEOTIDE SEQUENCE</scope>
    <source>
        <strain evidence="15">DAOMC 236422</strain>
    </source>
</reference>
<evidence type="ECO:0000259" key="14">
    <source>
        <dbReference type="Pfam" id="PF14824"/>
    </source>
</evidence>
<keyword evidence="3 10" id="KW-0489">Methyltransferase</keyword>
<feature type="compositionally biased region" description="Low complexity" evidence="11">
    <location>
        <begin position="445"/>
        <end position="454"/>
    </location>
</feature>
<keyword evidence="16" id="KW-1185">Reference proteome</keyword>
<keyword evidence="8" id="KW-0627">Porphyrin biosynthesis</keyword>
<evidence type="ECO:0000256" key="9">
    <source>
        <dbReference type="ARBA" id="ARBA00035662"/>
    </source>
</evidence>
<dbReference type="Gene3D" id="3.30.950.10">
    <property type="entry name" value="Methyltransferase, Cobalt-precorrin-4 Transmethylase, Domain 2"/>
    <property type="match status" value="1"/>
</dbReference>
<keyword evidence="5" id="KW-0949">S-adenosyl-L-methionine</keyword>
<dbReference type="GO" id="GO:0032259">
    <property type="term" value="P:methylation"/>
    <property type="evidence" value="ECO:0007669"/>
    <property type="project" value="UniProtKB-KW"/>
</dbReference>
<evidence type="ECO:0000256" key="3">
    <source>
        <dbReference type="ARBA" id="ARBA00022603"/>
    </source>
</evidence>
<evidence type="ECO:0000256" key="7">
    <source>
        <dbReference type="ARBA" id="ARBA00023027"/>
    </source>
</evidence>
<evidence type="ECO:0000256" key="2">
    <source>
        <dbReference type="ARBA" id="ARBA00022481"/>
    </source>
</evidence>
<dbReference type="Gene3D" id="3.40.1010.10">
    <property type="entry name" value="Cobalt-precorrin-4 Transmethylase, Domain 1"/>
    <property type="match status" value="1"/>
</dbReference>
<organism evidence="15 16">
    <name type="scientific">Tilletia walkeri</name>
    <dbReference type="NCBI Taxonomy" id="117179"/>
    <lineage>
        <taxon>Eukaryota</taxon>
        <taxon>Fungi</taxon>
        <taxon>Dikarya</taxon>
        <taxon>Basidiomycota</taxon>
        <taxon>Ustilaginomycotina</taxon>
        <taxon>Exobasidiomycetes</taxon>
        <taxon>Tilletiales</taxon>
        <taxon>Tilletiaceae</taxon>
        <taxon>Tilletia</taxon>
    </lineage>
</organism>
<dbReference type="InterPro" id="IPR028281">
    <property type="entry name" value="Sirohaem_synthase_central"/>
</dbReference>
<dbReference type="Pfam" id="PF14824">
    <property type="entry name" value="Sirohm_synth_M"/>
    <property type="match status" value="1"/>
</dbReference>
<keyword evidence="7" id="KW-0520">NAD</keyword>
<evidence type="ECO:0000256" key="4">
    <source>
        <dbReference type="ARBA" id="ARBA00022679"/>
    </source>
</evidence>
<comment type="similarity">
    <text evidence="9">In the N-terminal section; belongs to the precorrin methyltransferase family.</text>
</comment>
<evidence type="ECO:0000256" key="11">
    <source>
        <dbReference type="SAM" id="MobiDB-lite"/>
    </source>
</evidence>
<evidence type="ECO:0000256" key="1">
    <source>
        <dbReference type="ARBA" id="ARBA00012400"/>
    </source>
</evidence>
<dbReference type="GO" id="GO:0019354">
    <property type="term" value="P:siroheme biosynthetic process"/>
    <property type="evidence" value="ECO:0007669"/>
    <property type="project" value="InterPro"/>
</dbReference>
<evidence type="ECO:0000256" key="8">
    <source>
        <dbReference type="ARBA" id="ARBA00023244"/>
    </source>
</evidence>
<feature type="compositionally biased region" description="Polar residues" evidence="11">
    <location>
        <begin position="367"/>
        <end position="376"/>
    </location>
</feature>
<dbReference type="InterPro" id="IPR014777">
    <property type="entry name" value="4pyrrole_Mease_sub1"/>
</dbReference>
<name>A0A8X7N9U2_9BASI</name>
<proteinExistence type="inferred from homology"/>
<feature type="region of interest" description="Disordered" evidence="11">
    <location>
        <begin position="440"/>
        <end position="562"/>
    </location>
</feature>
<dbReference type="SUPFAM" id="SSF75615">
    <property type="entry name" value="Siroheme synthase middle domains-like"/>
    <property type="match status" value="1"/>
</dbReference>
<dbReference type="PANTHER" id="PTHR45790:SF6">
    <property type="entry name" value="UROPORPHYRINOGEN-III C-METHYLTRANSFERASE"/>
    <property type="match status" value="1"/>
</dbReference>
<dbReference type="CDD" id="cd11642">
    <property type="entry name" value="SUMT"/>
    <property type="match status" value="1"/>
</dbReference>
<evidence type="ECO:0000256" key="6">
    <source>
        <dbReference type="ARBA" id="ARBA00023002"/>
    </source>
</evidence>
<dbReference type="GO" id="GO:0043115">
    <property type="term" value="F:precorrin-2 dehydrogenase activity"/>
    <property type="evidence" value="ECO:0007669"/>
    <property type="project" value="UniProtKB-EC"/>
</dbReference>
<comment type="similarity">
    <text evidence="10">Belongs to the precorrin methyltransferase family.</text>
</comment>
<evidence type="ECO:0000256" key="5">
    <source>
        <dbReference type="ARBA" id="ARBA00022691"/>
    </source>
</evidence>
<dbReference type="InterPro" id="IPR028162">
    <property type="entry name" value="Met8_C"/>
</dbReference>
<evidence type="ECO:0000259" key="13">
    <source>
        <dbReference type="Pfam" id="PF14823"/>
    </source>
</evidence>
<dbReference type="InterPro" id="IPR000878">
    <property type="entry name" value="4pyrrol_Mease"/>
</dbReference>
<feature type="compositionally biased region" description="Basic and acidic residues" evidence="11">
    <location>
        <begin position="503"/>
        <end position="520"/>
    </location>
</feature>
<dbReference type="InterPro" id="IPR003043">
    <property type="entry name" value="Uropor_MeTrfase_CS"/>
</dbReference>
<keyword evidence="6" id="KW-0560">Oxidoreductase</keyword>
<dbReference type="InterPro" id="IPR050161">
    <property type="entry name" value="Siro_Cobalamin_biosynth"/>
</dbReference>
<keyword evidence="4 10" id="KW-0808">Transferase</keyword>
<dbReference type="PANTHER" id="PTHR45790">
    <property type="entry name" value="SIROHEME SYNTHASE-RELATED"/>
    <property type="match status" value="1"/>
</dbReference>
<dbReference type="SUPFAM" id="SSF53790">
    <property type="entry name" value="Tetrapyrrole methylase"/>
    <property type="match status" value="1"/>
</dbReference>
<dbReference type="PROSITE" id="PS00840">
    <property type="entry name" value="SUMT_2"/>
    <property type="match status" value="1"/>
</dbReference>
<feature type="compositionally biased region" description="Basic and acidic residues" evidence="11">
    <location>
        <begin position="476"/>
        <end position="486"/>
    </location>
</feature>
<feature type="domain" description="Tetrapyrrole methylase" evidence="12">
    <location>
        <begin position="590"/>
        <end position="814"/>
    </location>
</feature>
<dbReference type="InterPro" id="IPR035996">
    <property type="entry name" value="4pyrrol_Methylase_sf"/>
</dbReference>
<keyword evidence="2" id="KW-0488">Methylation</keyword>
<accession>A0A8X7N9U2</accession>
<dbReference type="Pfam" id="PF13241">
    <property type="entry name" value="NAD_binding_7"/>
    <property type="match status" value="1"/>
</dbReference>
<evidence type="ECO:0000313" key="15">
    <source>
        <dbReference type="EMBL" id="KAE8269048.1"/>
    </source>
</evidence>
<feature type="compositionally biased region" description="Low complexity" evidence="11">
    <location>
        <begin position="285"/>
        <end position="305"/>
    </location>
</feature>
<dbReference type="FunFam" id="3.40.1010.10:FF:000006">
    <property type="entry name" value="Siroheme synthase, putative"/>
    <property type="match status" value="1"/>
</dbReference>
<dbReference type="Pfam" id="PF14823">
    <property type="entry name" value="Sirohm_synth_C"/>
    <property type="match status" value="1"/>
</dbReference>
<dbReference type="EMBL" id="LWDG02000114">
    <property type="protein sequence ID" value="KAE8269048.1"/>
    <property type="molecule type" value="Genomic_DNA"/>
</dbReference>
<gene>
    <name evidence="15" type="ORF">A4X09_0g3290</name>
</gene>
<feature type="compositionally biased region" description="Pro residues" evidence="11">
    <location>
        <begin position="455"/>
        <end position="466"/>
    </location>
</feature>
<reference evidence="15" key="2">
    <citation type="journal article" date="2019" name="IMA Fungus">
        <title>Genome sequencing and comparison of five Tilletia species to identify candidate genes for the detection of regulated species infecting wheat.</title>
        <authorList>
            <person name="Nguyen H.D.T."/>
            <person name="Sultana T."/>
            <person name="Kesanakurti P."/>
            <person name="Hambleton S."/>
        </authorList>
    </citation>
    <scope>NUCLEOTIDE SEQUENCE</scope>
    <source>
        <strain evidence="15">DAOMC 236422</strain>
    </source>
</reference>
<evidence type="ECO:0000313" key="16">
    <source>
        <dbReference type="Proteomes" id="UP000078113"/>
    </source>
</evidence>
<protein>
    <recommendedName>
        <fullName evidence="1">precorrin-2 dehydrogenase</fullName>
        <ecNumber evidence="1">1.3.1.76</ecNumber>
    </recommendedName>
</protein>
<dbReference type="Proteomes" id="UP000078113">
    <property type="component" value="Unassembled WGS sequence"/>
</dbReference>
<dbReference type="GO" id="GO:0004851">
    <property type="term" value="F:uroporphyrin-III C-methyltransferase activity"/>
    <property type="evidence" value="ECO:0007669"/>
    <property type="project" value="TreeGrafter"/>
</dbReference>
<dbReference type="InterPro" id="IPR014776">
    <property type="entry name" value="4pyrrole_Mease_sub2"/>
</dbReference>
<feature type="domain" description="Siroheme biosynthesis protein Met8 C-terminal" evidence="13">
    <location>
        <begin position="397"/>
        <end position="438"/>
    </location>
</feature>
<comment type="caution">
    <text evidence="15">The sequence shown here is derived from an EMBL/GenBank/DDBJ whole genome shotgun (WGS) entry which is preliminary data.</text>
</comment>
<dbReference type="EC" id="1.3.1.76" evidence="1"/>
<sequence>MSAAPASPSIGALPFAAPTPGASLLLSHTPAPSQTILIIGSGNLATSRTFAALEAGLKPLLLPIPSLSSATATTAPQLSEELQWRASQGQIEVVSEEGQDWDALVHADRQAWTALVDKLDQLNTVDGNSEDEDAPRLFAICVTDTLTSSNVAAPSSSASSSAASTTTVKTPLDLALARAALLANICRKRRILLNVADRPQLCTFSFPAVHRFQLFQPPPPTSNSSIPSTASSLQIAITTNGKGCRLASRIRREIVSALPRNVGDAVETVGWLRSLAKDEVRIPQSTTTPTISSSSTFSATARTPSGLRHEDNDDGQNTPRRRTSVVASSEDRGDASSYFTPRIGSTEAPTTAAGRLARQVDEEDTSYDPQPLNSPVPQLSYSRVKNASASAVAPAQADPEQAQRRMRWVSQISEYWPIEYLGSLRSKPDEMRELLDTYGGAARASGSGSSSSRQLPPPPPPPPQEPPSFTSPFASEKTELTDDASARHPQTSSTELPNDIDEAQDRALRAAHESMRRRSEAASIVAPIVDDGENVQQNREREEDEESTRGRSTIAGSRVFSSKDSVRSQSVHSLSLALPLSAQRTKTEGHVYLLGSGPGHPGLLTQFAYALLTSPTTDLILSDKLVPSSILALIPRSTPIEIARKFPGNAEAAQSELIEKALKAAKEEGKIVVRLKQGDPFVYGRGGEEVLAFRAAGVGCTVVPGISSAFAGPLMLGIAVTQRGAADTFVLCTGVGRGGKSVALPGYQRSTTLALLMGVARLKSLVTTLTSDEESTEGGSGRRGKAFPPYLPVAIIERASSADQRLVASTLENIVGALERCGEQRPPGMILIGWTVLALEGEGGDASILDDGEVLGEGSAELEVRDRARVERWLGGKGYIVREGLDQAYAEAAAGFLANGGL</sequence>
<feature type="compositionally biased region" description="Polar residues" evidence="11">
    <location>
        <begin position="550"/>
        <end position="562"/>
    </location>
</feature>
<evidence type="ECO:0000259" key="12">
    <source>
        <dbReference type="Pfam" id="PF00590"/>
    </source>
</evidence>
<dbReference type="Gene3D" id="3.40.50.720">
    <property type="entry name" value="NAD(P)-binding Rossmann-like Domain"/>
    <property type="match status" value="1"/>
</dbReference>
<evidence type="ECO:0000256" key="10">
    <source>
        <dbReference type="RuleBase" id="RU003960"/>
    </source>
</evidence>
<feature type="domain" description="Siroheme synthase central" evidence="14">
    <location>
        <begin position="232"/>
        <end position="256"/>
    </location>
</feature>
<dbReference type="AlphaFoldDB" id="A0A8X7N9U2"/>